<evidence type="ECO:0000313" key="2">
    <source>
        <dbReference type="Proteomes" id="UP000245626"/>
    </source>
</evidence>
<protein>
    <submittedName>
        <fullName evidence="1">Uncharacterized protein</fullName>
    </submittedName>
</protein>
<name>A0ACD0P7E8_9BASI</name>
<keyword evidence="2" id="KW-1185">Reference proteome</keyword>
<reference evidence="1 2" key="1">
    <citation type="journal article" date="2018" name="Mol. Biol. Evol.">
        <title>Broad Genomic Sampling Reveals a Smut Pathogenic Ancestry of the Fungal Clade Ustilaginomycotina.</title>
        <authorList>
            <person name="Kijpornyongpan T."/>
            <person name="Mondo S.J."/>
            <person name="Barry K."/>
            <person name="Sandor L."/>
            <person name="Lee J."/>
            <person name="Lipzen A."/>
            <person name="Pangilinan J."/>
            <person name="LaButti K."/>
            <person name="Hainaut M."/>
            <person name="Henrissat B."/>
            <person name="Grigoriev I.V."/>
            <person name="Spatafora J.W."/>
            <person name="Aime M.C."/>
        </authorList>
    </citation>
    <scope>NUCLEOTIDE SEQUENCE [LARGE SCALE GENOMIC DNA]</scope>
    <source>
        <strain evidence="1 2">SA 807</strain>
    </source>
</reference>
<evidence type="ECO:0000313" key="1">
    <source>
        <dbReference type="EMBL" id="PWN53932.1"/>
    </source>
</evidence>
<sequence length="619" mass="68076">MTQVDVLIVGAGPAGYMLANALSHFGISKVLIIDKRDKRVSAGQADGIQPRTIEIFQGYGLAQRLLAEANYMCMAAMYNPDPNGGGIRCTERLPDITAPDARWPHELTLHQGGIEAIFVDSMRSRGLEVRFSTTVAEMELDQSLVGDPSAHAVKAKLVTTGTDGDQQETQMVQAKFAVGCDGAHSWVRRWMGHEMEGEQTDIIWGVMDGKPQTDFPDWRCKSPVHSEHGSCVVLPRENNSLRLYIQLDSSKGGGGEPGGRVDRSKYRLEDIQESAKQILRPYHITYPEIDWWTIYVIGQRVASAYSKSSRVFIAGDACHTHSPKAGQGANSSMGDTHNLAWKLFLTLKGLSTCHETLLGTYELERRKFAQDLIDFDKEFSSLVSGKPLSETHPEGVSHEKFVEAFTKFGSFSSGIGIRYEAYASGENVLLVPPTVEEQSLAKHVCVGQRVPTSIVIKAGDGRPMELHDTMPTNGSFRVLIWAGDVVEEPKALEAVKVASSVLSGSVKAHTPKGQAMDSVIDILTISTSKTETQFLQYLPLELRLGGDMRGWEKVYCDQPAYGGRTREQIGGKAFEHFGIAKDQGAIIVVRPDGHVSLITSIASPEKVRDYFGRFLKRFT</sequence>
<gene>
    <name evidence="1" type="ORF">IE53DRAFT_383511</name>
</gene>
<proteinExistence type="predicted"/>
<accession>A0ACD0P7E8</accession>
<dbReference type="EMBL" id="KZ819703">
    <property type="protein sequence ID" value="PWN53932.1"/>
    <property type="molecule type" value="Genomic_DNA"/>
</dbReference>
<organism evidence="1 2">
    <name type="scientific">Violaceomyces palustris</name>
    <dbReference type="NCBI Taxonomy" id="1673888"/>
    <lineage>
        <taxon>Eukaryota</taxon>
        <taxon>Fungi</taxon>
        <taxon>Dikarya</taxon>
        <taxon>Basidiomycota</taxon>
        <taxon>Ustilaginomycotina</taxon>
        <taxon>Ustilaginomycetes</taxon>
        <taxon>Violaceomycetales</taxon>
        <taxon>Violaceomycetaceae</taxon>
        <taxon>Violaceomyces</taxon>
    </lineage>
</organism>
<dbReference type="Proteomes" id="UP000245626">
    <property type="component" value="Unassembled WGS sequence"/>
</dbReference>